<organism evidence="1 2">
    <name type="scientific">Pristionchus pacificus</name>
    <name type="common">Parasitic nematode worm</name>
    <dbReference type="NCBI Taxonomy" id="54126"/>
    <lineage>
        <taxon>Eukaryota</taxon>
        <taxon>Metazoa</taxon>
        <taxon>Ecdysozoa</taxon>
        <taxon>Nematoda</taxon>
        <taxon>Chromadorea</taxon>
        <taxon>Rhabditida</taxon>
        <taxon>Rhabditina</taxon>
        <taxon>Diplogasteromorpha</taxon>
        <taxon>Diplogasteroidea</taxon>
        <taxon>Neodiplogasteridae</taxon>
        <taxon>Pristionchus</taxon>
    </lineage>
</organism>
<protein>
    <submittedName>
        <fullName evidence="1">Grl-28</fullName>
    </submittedName>
</protein>
<proteinExistence type="predicted"/>
<name>A0A2A6C2G5_PRIPA</name>
<evidence type="ECO:0000313" key="1">
    <source>
        <dbReference type="EnsemblMetazoa" id="PPA40467.1"/>
    </source>
</evidence>
<reference evidence="2" key="1">
    <citation type="journal article" date="2008" name="Nat. Genet.">
        <title>The Pristionchus pacificus genome provides a unique perspective on nematode lifestyle and parasitism.</title>
        <authorList>
            <person name="Dieterich C."/>
            <person name="Clifton S.W."/>
            <person name="Schuster L.N."/>
            <person name="Chinwalla A."/>
            <person name="Delehaunty K."/>
            <person name="Dinkelacker I."/>
            <person name="Fulton L."/>
            <person name="Fulton R."/>
            <person name="Godfrey J."/>
            <person name="Minx P."/>
            <person name="Mitreva M."/>
            <person name="Roeseler W."/>
            <person name="Tian H."/>
            <person name="Witte H."/>
            <person name="Yang S.P."/>
            <person name="Wilson R.K."/>
            <person name="Sommer R.J."/>
        </authorList>
    </citation>
    <scope>NUCLEOTIDE SEQUENCE [LARGE SCALE GENOMIC DNA]</scope>
    <source>
        <strain evidence="2">PS312</strain>
    </source>
</reference>
<dbReference type="InterPro" id="IPR007284">
    <property type="entry name" value="Ground-like_dom"/>
</dbReference>
<dbReference type="AlphaFoldDB" id="A0A2A6C2G5"/>
<sequence length="140" mass="15002">MRLVTIAFILLICSTFVSSLFFGGGGCGCGCGGGCGGGCGRKKREAGFGEENHEEEEPFGKLSANGTDLLCNSLELKTTIQESMRSTLTDSKRALSSILESFGDRFVVVCSRFPFEYAVRHDTAYCAVTKGDHTCKAFSL</sequence>
<dbReference type="Pfam" id="PF04155">
    <property type="entry name" value="Ground-like"/>
    <property type="match status" value="1"/>
</dbReference>
<reference evidence="1" key="2">
    <citation type="submission" date="2022-06" db="UniProtKB">
        <authorList>
            <consortium name="EnsemblMetazoa"/>
        </authorList>
    </citation>
    <scope>IDENTIFICATION</scope>
    <source>
        <strain evidence="1">PS312</strain>
    </source>
</reference>
<accession>A0A2A6C2G5</accession>
<dbReference type="Proteomes" id="UP000005239">
    <property type="component" value="Unassembled WGS sequence"/>
</dbReference>
<keyword evidence="2" id="KW-1185">Reference proteome</keyword>
<accession>A0A8R1UWC5</accession>
<evidence type="ECO:0000313" key="2">
    <source>
        <dbReference type="Proteomes" id="UP000005239"/>
    </source>
</evidence>
<dbReference type="EnsemblMetazoa" id="PPA40467.1">
    <property type="protein sequence ID" value="PPA40467.1"/>
    <property type="gene ID" value="WBGene00278836"/>
</dbReference>
<dbReference type="PROSITE" id="PS51257">
    <property type="entry name" value="PROKAR_LIPOPROTEIN"/>
    <property type="match status" value="1"/>
</dbReference>
<gene>
    <name evidence="1" type="primary">WBGene00278836</name>
</gene>
<dbReference type="OrthoDB" id="5843663at2759"/>